<evidence type="ECO:0000313" key="1">
    <source>
        <dbReference type="EMBL" id="MDP8187256.1"/>
    </source>
</evidence>
<dbReference type="AlphaFoldDB" id="A0AAW8CHY1"/>
<sequence length="266" mass="29888">MNYRVLFIMSLFILFVGFAGLFFMPNSFSEQAPLPIKDSSQKIKDFVEDVSSKRQVIITATSNKDLNKGMLLKEEDYQLSEMTIEVKEGDDEPLLSHDLKLLFEKSKHNSLQGFLLNQNITKGSILAPKVLVSPDSSEFLISSIDPKQEVAYKVSVDINSDYILQTTKAGTYVSVYSYQGGVGRENQNRNDLIKVVDNVLVLQTNTIPKEEQDKNTRITGFVTLKMTAEQVKKLYTLPMGANLVLLPTDKPTPVDARGIFIRKLRG</sequence>
<reference evidence="1" key="1">
    <citation type="journal article" date="2023" name="Front. Microbiol.">
        <title>Phylogeography and host specificity of Pasteurellaceae pathogenic to sea-farmed fish in the north-east Atlantic.</title>
        <authorList>
            <person name="Gulla S."/>
            <person name="Colquhoun D.J."/>
            <person name="Olsen A.B."/>
            <person name="Spilsberg B."/>
            <person name="Lagesen K."/>
            <person name="Aakesson C.P."/>
            <person name="Strom S."/>
            <person name="Manji F."/>
            <person name="Birkbeck T.H."/>
            <person name="Nilsen H.K."/>
        </authorList>
    </citation>
    <scope>NUCLEOTIDE SEQUENCE</scope>
    <source>
        <strain evidence="1">VIB1234</strain>
    </source>
</reference>
<gene>
    <name evidence="1" type="ORF">QJU78_05645</name>
</gene>
<accession>A0AAW8CHY1</accession>
<organism evidence="1 2">
    <name type="scientific">Pasteurella atlantica</name>
    <dbReference type="NCBI Taxonomy" id="2827233"/>
    <lineage>
        <taxon>Bacteria</taxon>
        <taxon>Pseudomonadati</taxon>
        <taxon>Pseudomonadota</taxon>
        <taxon>Gammaproteobacteria</taxon>
        <taxon>Pasteurellales</taxon>
        <taxon>Pasteurellaceae</taxon>
        <taxon>Pasteurella</taxon>
    </lineage>
</organism>
<proteinExistence type="predicted"/>
<comment type="caution">
    <text evidence="1">The sequence shown here is derived from an EMBL/GenBank/DDBJ whole genome shotgun (WGS) entry which is preliminary data.</text>
</comment>
<dbReference type="Proteomes" id="UP001230466">
    <property type="component" value="Unassembled WGS sequence"/>
</dbReference>
<dbReference type="RefSeq" id="WP_211597788.1">
    <property type="nucleotide sequence ID" value="NZ_JAGRQI010000008.1"/>
</dbReference>
<name>A0AAW8CHY1_9PAST</name>
<protein>
    <submittedName>
        <fullName evidence="1">Flp operon protein C</fullName>
    </submittedName>
</protein>
<dbReference type="EMBL" id="JASAYJ010000009">
    <property type="protein sequence ID" value="MDP8187256.1"/>
    <property type="molecule type" value="Genomic_DNA"/>
</dbReference>
<evidence type="ECO:0000313" key="2">
    <source>
        <dbReference type="Proteomes" id="UP001230466"/>
    </source>
</evidence>